<accession>A0A510JGL4</accession>
<organism evidence="1 2">
    <name type="scientific">Leptotrichia hofstadii</name>
    <dbReference type="NCBI Taxonomy" id="157688"/>
    <lineage>
        <taxon>Bacteria</taxon>
        <taxon>Fusobacteriati</taxon>
        <taxon>Fusobacteriota</taxon>
        <taxon>Fusobacteriia</taxon>
        <taxon>Fusobacteriales</taxon>
        <taxon>Leptotrichiaceae</taxon>
        <taxon>Leptotrichia</taxon>
    </lineage>
</organism>
<protein>
    <submittedName>
        <fullName evidence="1">Uncharacterized protein</fullName>
    </submittedName>
</protein>
<evidence type="ECO:0000313" key="2">
    <source>
        <dbReference type="Proteomes" id="UP000321892"/>
    </source>
</evidence>
<dbReference type="OrthoDB" id="80104at2"/>
<dbReference type="RefSeq" id="WP_026746458.1">
    <property type="nucleotide sequence ID" value="NZ_AP019823.1"/>
</dbReference>
<name>A0A510JGL4_9FUSO</name>
<dbReference type="KEGG" id="lhf:JCM16775_1119"/>
<dbReference type="EMBL" id="AP019823">
    <property type="protein sequence ID" value="BBM38410.1"/>
    <property type="molecule type" value="Genomic_DNA"/>
</dbReference>
<keyword evidence="2" id="KW-1185">Reference proteome</keyword>
<evidence type="ECO:0000313" key="1">
    <source>
        <dbReference type="EMBL" id="BBM38410.1"/>
    </source>
</evidence>
<dbReference type="Proteomes" id="UP000321892">
    <property type="component" value="Chromosome"/>
</dbReference>
<dbReference type="AlphaFoldDB" id="A0A510JGL4"/>
<sequence length="211" mass="24881">MKKIVILLMLIIGMISFSNNYQNNSELEKEVKKVINNFNQTEKDKLFSELIKRKTKLTLDTIRINEVRPVNKSKQKSFMTVMEMVTEQNLKNLIYNSKIELKEIEYVSENKANVSITLKMIDAMELLPSSEKYLLSKYGKGEKYLDLDIFLNEKIKNDVMKYFDEHTKELIKNDDNSELIVNIELEFTKKNGKWISNETISKYILKRLNGY</sequence>
<proteinExistence type="predicted"/>
<gene>
    <name evidence="1" type="ORF">JCM16775_1119</name>
</gene>
<reference evidence="1 2" key="1">
    <citation type="submission" date="2019-07" db="EMBL/GenBank/DDBJ databases">
        <title>Complete Genome Sequence of Leptotrichia hofstadii Strain JCM16775.</title>
        <authorList>
            <person name="Watanabe S."/>
            <person name="Cui L."/>
        </authorList>
    </citation>
    <scope>NUCLEOTIDE SEQUENCE [LARGE SCALE GENOMIC DNA]</scope>
    <source>
        <strain evidence="1 2">JCM16775</strain>
    </source>
</reference>